<evidence type="ECO:0000256" key="6">
    <source>
        <dbReference type="ARBA" id="ARBA00022898"/>
    </source>
</evidence>
<dbReference type="EC" id="4.1.1.81" evidence="4"/>
<evidence type="ECO:0000259" key="10">
    <source>
        <dbReference type="Pfam" id="PF00155"/>
    </source>
</evidence>
<accession>A0A0D6N057</accession>
<evidence type="ECO:0000256" key="4">
    <source>
        <dbReference type="ARBA" id="ARBA00012285"/>
    </source>
</evidence>
<evidence type="ECO:0000256" key="2">
    <source>
        <dbReference type="ARBA" id="ARBA00003444"/>
    </source>
</evidence>
<dbReference type="EMBL" id="BAMV01000003">
    <property type="protein sequence ID" value="GAN59304.1"/>
    <property type="molecule type" value="Genomic_DNA"/>
</dbReference>
<keyword evidence="14" id="KW-1185">Reference proteome</keyword>
<evidence type="ECO:0000313" key="11">
    <source>
        <dbReference type="EMBL" id="GAN59304.1"/>
    </source>
</evidence>
<dbReference type="AlphaFoldDB" id="A0A0D6N057"/>
<evidence type="ECO:0000256" key="9">
    <source>
        <dbReference type="ARBA" id="ARBA00048531"/>
    </source>
</evidence>
<evidence type="ECO:0000256" key="3">
    <source>
        <dbReference type="ARBA" id="ARBA00004953"/>
    </source>
</evidence>
<evidence type="ECO:0000256" key="8">
    <source>
        <dbReference type="ARBA" id="ARBA00029996"/>
    </source>
</evidence>
<evidence type="ECO:0000313" key="12">
    <source>
        <dbReference type="EMBL" id="GEL59053.1"/>
    </source>
</evidence>
<dbReference type="Gene3D" id="3.90.1150.10">
    <property type="entry name" value="Aspartate Aminotransferase, domain 1"/>
    <property type="match status" value="1"/>
</dbReference>
<comment type="caution">
    <text evidence="11">The sequence shown here is derived from an EMBL/GenBank/DDBJ whole genome shotgun (WGS) entry which is preliminary data.</text>
</comment>
<dbReference type="UniPathway" id="UPA00148"/>
<proteinExistence type="predicted"/>
<name>A0A0D6N057_9PROT</name>
<sequence length="348" mass="37778">MVPLPAHGGQVQAVMQYFPHAPQPVYDLSTGISPFVYPGRMPDLSCLTHLPEEHEEATLRRLAARAYGVADAAMVAAGAGSQSLIALLPTLLQAEQVCILGPTYSGHEQAWRLHTKFVTNVHTPQALAIAATQPGTVCVLCNPNNPDGRLLPADWVRRLADRCAEHGNSLVVDEAFADFEGQSVASALPHPALIVLRSFGKTYGLPGVRLGFLLAAPELVERVRAAMGSWPVSTVALVLGQQALADKAWHRMAAQQAGQAHERLVSVLEEAGLVCHGECRLFTLVVHPQAAQLWQHLCERGIVTRIFAHQPDHLRIGLPAEEGAWHRLSQALRCWQYTAVLQHKQDAG</sequence>
<dbReference type="EMBL" id="BJVU01000006">
    <property type="protein sequence ID" value="GEL59053.1"/>
    <property type="molecule type" value="Genomic_DNA"/>
</dbReference>
<comment type="pathway">
    <text evidence="3">Cofactor biosynthesis; adenosylcobalamin biosynthesis.</text>
</comment>
<reference evidence="12 14" key="2">
    <citation type="submission" date="2019-07" db="EMBL/GenBank/DDBJ databases">
        <title>Whole genome shotgun sequence of Acetobacter cibinongensis NBRC 16605.</title>
        <authorList>
            <person name="Hosoyama A."/>
            <person name="Uohara A."/>
            <person name="Ohji S."/>
            <person name="Ichikawa N."/>
        </authorList>
    </citation>
    <scope>NUCLEOTIDE SEQUENCE [LARGE SCALE GENOMIC DNA]</scope>
    <source>
        <strain evidence="12 14">NBRC 16605</strain>
    </source>
</reference>
<protein>
    <recommendedName>
        <fullName evidence="4">threonine-phosphate decarboxylase</fullName>
        <ecNumber evidence="4">4.1.1.81</ecNumber>
    </recommendedName>
    <alternativeName>
        <fullName evidence="8">L-threonine-O-3-phosphate decarboxylase</fullName>
    </alternativeName>
</protein>
<comment type="cofactor">
    <cofactor evidence="1">
        <name>pyridoxal 5'-phosphate</name>
        <dbReference type="ChEBI" id="CHEBI:597326"/>
    </cofactor>
</comment>
<comment type="catalytic activity">
    <reaction evidence="9">
        <text>O-phospho-L-threonine + H(+) = (R)-1-aminopropan-2-yl phosphate + CO2</text>
        <dbReference type="Rhea" id="RHEA:11492"/>
        <dbReference type="ChEBI" id="CHEBI:15378"/>
        <dbReference type="ChEBI" id="CHEBI:16526"/>
        <dbReference type="ChEBI" id="CHEBI:58563"/>
        <dbReference type="ChEBI" id="CHEBI:58675"/>
        <dbReference type="EC" id="4.1.1.81"/>
    </reaction>
</comment>
<keyword evidence="5" id="KW-0169">Cobalamin biosynthesis</keyword>
<feature type="domain" description="Aminotransferase class I/classII large" evidence="10">
    <location>
        <begin position="58"/>
        <end position="318"/>
    </location>
</feature>
<dbReference type="InterPro" id="IPR005860">
    <property type="entry name" value="CobD"/>
</dbReference>
<dbReference type="GO" id="GO:0030170">
    <property type="term" value="F:pyridoxal phosphate binding"/>
    <property type="evidence" value="ECO:0007669"/>
    <property type="project" value="InterPro"/>
</dbReference>
<organism evidence="11 13">
    <name type="scientific">Acetobacter cibinongensis</name>
    <dbReference type="NCBI Taxonomy" id="146475"/>
    <lineage>
        <taxon>Bacteria</taxon>
        <taxon>Pseudomonadati</taxon>
        <taxon>Pseudomonadota</taxon>
        <taxon>Alphaproteobacteria</taxon>
        <taxon>Acetobacterales</taxon>
        <taxon>Acetobacteraceae</taxon>
        <taxon>Acetobacter</taxon>
    </lineage>
</organism>
<dbReference type="InterPro" id="IPR004839">
    <property type="entry name" value="Aminotransferase_I/II_large"/>
</dbReference>
<dbReference type="InterPro" id="IPR015422">
    <property type="entry name" value="PyrdxlP-dep_Trfase_small"/>
</dbReference>
<evidence type="ECO:0000313" key="14">
    <source>
        <dbReference type="Proteomes" id="UP000321891"/>
    </source>
</evidence>
<dbReference type="Pfam" id="PF00155">
    <property type="entry name" value="Aminotran_1_2"/>
    <property type="match status" value="1"/>
</dbReference>
<dbReference type="SUPFAM" id="SSF53383">
    <property type="entry name" value="PLP-dependent transferases"/>
    <property type="match status" value="1"/>
</dbReference>
<dbReference type="Gene3D" id="3.40.640.10">
    <property type="entry name" value="Type I PLP-dependent aspartate aminotransferase-like (Major domain)"/>
    <property type="match status" value="1"/>
</dbReference>
<dbReference type="NCBIfam" id="TIGR01140">
    <property type="entry name" value="L_thr_O3P_dcar"/>
    <property type="match status" value="1"/>
</dbReference>
<dbReference type="PANTHER" id="PTHR42885:SF1">
    <property type="entry name" value="THREONINE-PHOSPHATE DECARBOXYLASE"/>
    <property type="match status" value="1"/>
</dbReference>
<dbReference type="GO" id="GO:0048472">
    <property type="term" value="F:threonine-phosphate decarboxylase activity"/>
    <property type="evidence" value="ECO:0007669"/>
    <property type="project" value="UniProtKB-EC"/>
</dbReference>
<dbReference type="InterPro" id="IPR015424">
    <property type="entry name" value="PyrdxlP-dep_Trfase"/>
</dbReference>
<dbReference type="GO" id="GO:0009236">
    <property type="term" value="P:cobalamin biosynthetic process"/>
    <property type="evidence" value="ECO:0007669"/>
    <property type="project" value="UniProtKB-UniPathway"/>
</dbReference>
<evidence type="ECO:0000256" key="7">
    <source>
        <dbReference type="ARBA" id="ARBA00023239"/>
    </source>
</evidence>
<dbReference type="InterPro" id="IPR015421">
    <property type="entry name" value="PyrdxlP-dep_Trfase_major"/>
</dbReference>
<comment type="function">
    <text evidence="2">Decarboxylates L-threonine-O-3-phosphate to yield (R)-1-amino-2-propanol O-2-phosphate, the precursor for the linkage between the nucleotide loop and the corrin ring in cobalamin.</text>
</comment>
<accession>A0A6N3SRH6</accession>
<dbReference type="PANTHER" id="PTHR42885">
    <property type="entry name" value="HISTIDINOL-PHOSPHATE AMINOTRANSFERASE-RELATED"/>
    <property type="match status" value="1"/>
</dbReference>
<keyword evidence="6" id="KW-0663">Pyridoxal phosphate</keyword>
<gene>
    <name evidence="12" type="primary">cobC</name>
    <name evidence="11" type="ORF">Abci_003_067</name>
    <name evidence="12" type="ORF">ACI01nite_16550</name>
</gene>
<evidence type="ECO:0000256" key="1">
    <source>
        <dbReference type="ARBA" id="ARBA00001933"/>
    </source>
</evidence>
<evidence type="ECO:0000256" key="5">
    <source>
        <dbReference type="ARBA" id="ARBA00022573"/>
    </source>
</evidence>
<dbReference type="CDD" id="cd00609">
    <property type="entry name" value="AAT_like"/>
    <property type="match status" value="1"/>
</dbReference>
<reference evidence="11 13" key="1">
    <citation type="submission" date="2012-11" db="EMBL/GenBank/DDBJ databases">
        <title>Whole genome sequence of Acetobacter cibinongensis 4H-1.</title>
        <authorList>
            <person name="Azuma Y."/>
            <person name="Higashiura N."/>
            <person name="Hirakawa H."/>
            <person name="Matsushita K."/>
        </authorList>
    </citation>
    <scope>NUCLEOTIDE SEQUENCE [LARGE SCALE GENOMIC DNA]</scope>
    <source>
        <strain evidence="11 13">4H-1</strain>
    </source>
</reference>
<dbReference type="STRING" id="1231339.Abci_003_067"/>
<keyword evidence="7" id="KW-0456">Lyase</keyword>
<dbReference type="Proteomes" id="UP000321891">
    <property type="component" value="Unassembled WGS sequence"/>
</dbReference>
<dbReference type="Proteomes" id="UP000032671">
    <property type="component" value="Unassembled WGS sequence"/>
</dbReference>
<evidence type="ECO:0000313" key="13">
    <source>
        <dbReference type="Proteomes" id="UP000032671"/>
    </source>
</evidence>